<name>A0ABM7P0M6_9BACT</name>
<dbReference type="InterPro" id="IPR024510">
    <property type="entry name" value="DUF2589"/>
</dbReference>
<accession>A0ABM7P0M6</accession>
<evidence type="ECO:0000256" key="1">
    <source>
        <dbReference type="SAM" id="MobiDB-lite"/>
    </source>
</evidence>
<evidence type="ECO:0008006" key="4">
    <source>
        <dbReference type="Google" id="ProtNLM"/>
    </source>
</evidence>
<protein>
    <recommendedName>
        <fullName evidence="4">DUF2589 domain-containing protein</fullName>
    </recommendedName>
</protein>
<feature type="region of interest" description="Disordered" evidence="1">
    <location>
        <begin position="187"/>
        <end position="206"/>
    </location>
</feature>
<keyword evidence="3" id="KW-1185">Reference proteome</keyword>
<dbReference type="EMBL" id="AP024484">
    <property type="protein sequence ID" value="BCS86272.1"/>
    <property type="molecule type" value="Genomic_DNA"/>
</dbReference>
<evidence type="ECO:0000313" key="3">
    <source>
        <dbReference type="Proteomes" id="UP001319045"/>
    </source>
</evidence>
<proteinExistence type="predicted"/>
<dbReference type="Proteomes" id="UP001319045">
    <property type="component" value="Chromosome"/>
</dbReference>
<organism evidence="2 3">
    <name type="scientific">Prevotella herbatica</name>
    <dbReference type="NCBI Taxonomy" id="2801997"/>
    <lineage>
        <taxon>Bacteria</taxon>
        <taxon>Pseudomonadati</taxon>
        <taxon>Bacteroidota</taxon>
        <taxon>Bacteroidia</taxon>
        <taxon>Bacteroidales</taxon>
        <taxon>Prevotellaceae</taxon>
        <taxon>Prevotella</taxon>
    </lineage>
</organism>
<evidence type="ECO:0000313" key="2">
    <source>
        <dbReference type="EMBL" id="BCS86272.1"/>
    </source>
</evidence>
<gene>
    <name evidence="2" type="ORF">prwr041_21650</name>
</gene>
<dbReference type="Pfam" id="PF11655">
    <property type="entry name" value="DUF2589"/>
    <property type="match status" value="1"/>
</dbReference>
<sequence>MEDKKIRKTSSQVMELQQLIAGPLIATIEADALSAQKYLDYLMRVAFESYNPVTGETGKLRMLTFTYNEQDVNGSSKKNVSIPLLTLVPLPLLHVEEADFDFDIKILDALSENVEEKFSVENGESVKQPQSTGFKMRASLAPQREVKDDLQQSLSANMKVKVRMRQADMPAGLSNLLHLTANNVQVEDAEAEEEINGNTEGGSDGR</sequence>
<reference evidence="2 3" key="1">
    <citation type="journal article" date="2022" name="Int. J. Syst. Evol. Microbiol.">
        <title>Prevotella herbatica sp. nov., a plant polysaccharide-decomposing anaerobic bacterium isolated from a methanogenic reactor.</title>
        <authorList>
            <person name="Uek A."/>
            <person name="Tonouchi A."/>
            <person name="Kaku N."/>
            <person name="Ueki K."/>
        </authorList>
    </citation>
    <scope>NUCLEOTIDE SEQUENCE [LARGE SCALE GENOMIC DNA]</scope>
    <source>
        <strain evidence="2 3">WR041</strain>
    </source>
</reference>